<keyword evidence="4" id="KW-1185">Reference proteome</keyword>
<dbReference type="eggNOG" id="COG5495">
    <property type="taxonomic scope" value="Bacteria"/>
</dbReference>
<evidence type="ECO:0000313" key="4">
    <source>
        <dbReference type="Proteomes" id="UP000019402"/>
    </source>
</evidence>
<dbReference type="OrthoDB" id="9810755at2"/>
<gene>
    <name evidence="3" type="ORF">JCM21142_3870</name>
</gene>
<dbReference type="Pfam" id="PF10728">
    <property type="entry name" value="DUF2520"/>
    <property type="match status" value="1"/>
</dbReference>
<dbReference type="SUPFAM" id="SSF51735">
    <property type="entry name" value="NAD(P)-binding Rossmann-fold domains"/>
    <property type="match status" value="1"/>
</dbReference>
<proteinExistence type="predicted"/>
<dbReference type="PANTHER" id="PTHR40459:SF1">
    <property type="entry name" value="CONSERVED HYPOTHETICAL ALANINE AND LEUCINE RICH PROTEIN"/>
    <property type="match status" value="1"/>
</dbReference>
<evidence type="ECO:0000313" key="3">
    <source>
        <dbReference type="EMBL" id="GAF02241.1"/>
    </source>
</evidence>
<dbReference type="Gene3D" id="1.10.1040.20">
    <property type="entry name" value="ProC-like, C-terminal domain"/>
    <property type="match status" value="1"/>
</dbReference>
<evidence type="ECO:0000259" key="1">
    <source>
        <dbReference type="Pfam" id="PF03807"/>
    </source>
</evidence>
<dbReference type="Gene3D" id="3.40.50.720">
    <property type="entry name" value="NAD(P)-binding Rossmann-like Domain"/>
    <property type="match status" value="1"/>
</dbReference>
<protein>
    <recommendedName>
        <fullName evidence="5">DUF2520 domain-containing protein</fullName>
    </recommendedName>
</protein>
<dbReference type="InterPro" id="IPR036291">
    <property type="entry name" value="NAD(P)-bd_dom_sf"/>
</dbReference>
<dbReference type="InterPro" id="IPR037108">
    <property type="entry name" value="TM1727-like_C_sf"/>
</dbReference>
<dbReference type="InterPro" id="IPR008927">
    <property type="entry name" value="6-PGluconate_DH-like_C_sf"/>
</dbReference>
<dbReference type="PANTHER" id="PTHR40459">
    <property type="entry name" value="CONSERVED HYPOTHETICAL ALANINE AND LEUCINE RICH PROTEIN"/>
    <property type="match status" value="1"/>
</dbReference>
<name>W7YCR4_9BACT</name>
<dbReference type="STRING" id="869213.GCA_000517085_00701"/>
<reference evidence="3 4" key="1">
    <citation type="journal article" date="2014" name="Genome Announc.">
        <title>Draft Genome Sequence of Cytophaga fermentans JCM 21142T, a Facultative Anaerobe Isolated from Marine Mud.</title>
        <authorList>
            <person name="Starns D."/>
            <person name="Oshima K."/>
            <person name="Suda W."/>
            <person name="Iino T."/>
            <person name="Yuki M."/>
            <person name="Inoue J."/>
            <person name="Kitamura K."/>
            <person name="Iida T."/>
            <person name="Darby A."/>
            <person name="Hattori M."/>
            <person name="Ohkuma M."/>
        </authorList>
    </citation>
    <scope>NUCLEOTIDE SEQUENCE [LARGE SCALE GENOMIC DNA]</scope>
    <source>
        <strain evidence="3 4">JCM 21142</strain>
    </source>
</reference>
<dbReference type="Pfam" id="PF03807">
    <property type="entry name" value="F420_oxidored"/>
    <property type="match status" value="1"/>
</dbReference>
<dbReference type="SUPFAM" id="SSF48179">
    <property type="entry name" value="6-phosphogluconate dehydrogenase C-terminal domain-like"/>
    <property type="match status" value="1"/>
</dbReference>
<dbReference type="InterPro" id="IPR018931">
    <property type="entry name" value="DUF2520"/>
</dbReference>
<dbReference type="InterPro" id="IPR028939">
    <property type="entry name" value="P5C_Rdtase_cat_N"/>
</dbReference>
<evidence type="ECO:0008006" key="5">
    <source>
        <dbReference type="Google" id="ProtNLM"/>
    </source>
</evidence>
<accession>W7YCR4</accession>
<feature type="domain" description="DUF2520" evidence="2">
    <location>
        <begin position="125"/>
        <end position="250"/>
    </location>
</feature>
<organism evidence="3 4">
    <name type="scientific">Saccharicrinis fermentans DSM 9555 = JCM 21142</name>
    <dbReference type="NCBI Taxonomy" id="869213"/>
    <lineage>
        <taxon>Bacteria</taxon>
        <taxon>Pseudomonadati</taxon>
        <taxon>Bacteroidota</taxon>
        <taxon>Bacteroidia</taxon>
        <taxon>Marinilabiliales</taxon>
        <taxon>Marinilabiliaceae</taxon>
        <taxon>Saccharicrinis</taxon>
    </lineage>
</organism>
<dbReference type="RefSeq" id="WP_027470692.1">
    <property type="nucleotide sequence ID" value="NZ_BAMD01000007.1"/>
</dbReference>
<evidence type="ECO:0000259" key="2">
    <source>
        <dbReference type="Pfam" id="PF10728"/>
    </source>
</evidence>
<comment type="caution">
    <text evidence="3">The sequence shown here is derived from an EMBL/GenBank/DDBJ whole genome shotgun (WGS) entry which is preliminary data.</text>
</comment>
<dbReference type="AlphaFoldDB" id="W7YCR4"/>
<feature type="domain" description="Pyrroline-5-carboxylate reductase catalytic N-terminal" evidence="1">
    <location>
        <begin position="5"/>
        <end position="82"/>
    </location>
</feature>
<sequence>MLRNIVLIGSGKLATQLGSSLVKKGFNIRQVFSRTHCNAEELAERLNAYATDRLSEIQLDADLYIIALTDAAIETTIEQMPKVNGIVVHTAGSLAMDMLGSFENYGIFYPFQTFSKEREVDFSEIPILIEANGELVCKKLESFAKAISQTVMVCDSNQRQQIHLAAVFACNFSNHMYVIAESILKKYDISFDVLKPLIKETALKTEFLSPVKAQTGPAIRGDKNVIDKHLSMLGGDEELAELYSKLTQRIEVLGARGKLLDE</sequence>
<dbReference type="EMBL" id="BAMD01000007">
    <property type="protein sequence ID" value="GAF02241.1"/>
    <property type="molecule type" value="Genomic_DNA"/>
</dbReference>
<dbReference type="Proteomes" id="UP000019402">
    <property type="component" value="Unassembled WGS sequence"/>
</dbReference>